<evidence type="ECO:0000313" key="2">
    <source>
        <dbReference type="EMBL" id="BAN82151.1"/>
    </source>
</evidence>
<feature type="region of interest" description="Disordered" evidence="1">
    <location>
        <begin position="70"/>
        <end position="92"/>
    </location>
</feature>
<name>T2HPI9_OVOOK</name>
<feature type="non-terminal residue" evidence="2">
    <location>
        <position position="1"/>
    </location>
</feature>
<evidence type="ECO:0000256" key="1">
    <source>
        <dbReference type="SAM" id="MobiDB-lite"/>
    </source>
</evidence>
<protein>
    <submittedName>
        <fullName evidence="2">C-type lectin beta subunit</fullName>
    </submittedName>
</protein>
<organism evidence="2">
    <name type="scientific">Ovophis okinavensis</name>
    <name type="common">Ryukyu Island pit viper</name>
    <name type="synonym">Trimeresurus okinavensis</name>
    <dbReference type="NCBI Taxonomy" id="8769"/>
    <lineage>
        <taxon>Eukaryota</taxon>
        <taxon>Metazoa</taxon>
        <taxon>Chordata</taxon>
        <taxon>Craniata</taxon>
        <taxon>Vertebrata</taxon>
        <taxon>Euteleostomi</taxon>
        <taxon>Lepidosauria</taxon>
        <taxon>Squamata</taxon>
        <taxon>Bifurcata</taxon>
        <taxon>Unidentata</taxon>
        <taxon>Episquamata</taxon>
        <taxon>Toxicofera</taxon>
        <taxon>Serpentes</taxon>
        <taxon>Colubroidea</taxon>
        <taxon>Viperidae</taxon>
        <taxon>Crotalinae</taxon>
        <taxon>Ovophis</taxon>
    </lineage>
</organism>
<feature type="compositionally biased region" description="Acidic residues" evidence="1">
    <location>
        <begin position="83"/>
        <end position="92"/>
    </location>
</feature>
<reference evidence="2" key="1">
    <citation type="journal article" date="2013" name="BMC Genomics">
        <title>Quantitative high-throughput profiling of snake venom gland transcriptomes and proteomes (Ovophis okinavensis and Protobothrops flavoviridis).</title>
        <authorList>
            <person name="Aird S.D."/>
            <person name="Watanabe Y."/>
            <person name="Villar-Briones A."/>
            <person name="Roy M.C."/>
            <person name="Terada K."/>
            <person name="Mikheyev A.S."/>
        </authorList>
    </citation>
    <scope>NUCLEOTIDE SEQUENCE</scope>
    <source>
        <tissue evidence="2">Venom gland</tissue>
    </source>
</reference>
<dbReference type="EMBL" id="AB848280">
    <property type="protein sequence ID" value="BAN82151.1"/>
    <property type="molecule type" value="mRNA"/>
</dbReference>
<sequence>IPDIAESDPEKSGLQNRVGHIAHKIDFFSAVKGDQMAACVLLCAEFLCIFPVHLFFEDLVAIQIIGSPTVGTTEASSSSTQGEEQDQQAEAH</sequence>
<feature type="non-terminal residue" evidence="2">
    <location>
        <position position="92"/>
    </location>
</feature>
<dbReference type="GO" id="GO:0030246">
    <property type="term" value="F:carbohydrate binding"/>
    <property type="evidence" value="ECO:0007669"/>
    <property type="project" value="UniProtKB-KW"/>
</dbReference>
<feature type="compositionally biased region" description="Polar residues" evidence="1">
    <location>
        <begin position="70"/>
        <end position="82"/>
    </location>
</feature>
<proteinExistence type="evidence at transcript level"/>
<accession>T2HPI9</accession>
<keyword evidence="2" id="KW-0430">Lectin</keyword>
<dbReference type="AlphaFoldDB" id="T2HPI9"/>